<dbReference type="GO" id="GO:0009244">
    <property type="term" value="P:lipopolysaccharide core region biosynthetic process"/>
    <property type="evidence" value="ECO:0007669"/>
    <property type="project" value="TreeGrafter"/>
</dbReference>
<dbReference type="SUPFAM" id="SSF53756">
    <property type="entry name" value="UDP-Glycosyltransferase/glycogen phosphorylase"/>
    <property type="match status" value="1"/>
</dbReference>
<organism evidence="3 4">
    <name type="scientific">Neiella marina</name>
    <dbReference type="NCBI Taxonomy" id="508461"/>
    <lineage>
        <taxon>Bacteria</taxon>
        <taxon>Pseudomonadati</taxon>
        <taxon>Pseudomonadota</taxon>
        <taxon>Gammaproteobacteria</taxon>
        <taxon>Alteromonadales</taxon>
        <taxon>Echinimonadaceae</taxon>
        <taxon>Neiella</taxon>
    </lineage>
</organism>
<keyword evidence="1" id="KW-0328">Glycosyltransferase</keyword>
<accession>A0A8J2U477</accession>
<comment type="caution">
    <text evidence="3">The sequence shown here is derived from an EMBL/GenBank/DDBJ whole genome shotgun (WGS) entry which is preliminary data.</text>
</comment>
<proteinExistence type="predicted"/>
<dbReference type="RefSeq" id="WP_087505245.1">
    <property type="nucleotide sequence ID" value="NZ_BMDX01000005.1"/>
</dbReference>
<dbReference type="Pfam" id="PF01075">
    <property type="entry name" value="Glyco_transf_9"/>
    <property type="match status" value="1"/>
</dbReference>
<dbReference type="PANTHER" id="PTHR30160:SF1">
    <property type="entry name" value="LIPOPOLYSACCHARIDE 1,2-N-ACETYLGLUCOSAMINETRANSFERASE-RELATED"/>
    <property type="match status" value="1"/>
</dbReference>
<dbReference type="AlphaFoldDB" id="A0A8J2U477"/>
<keyword evidence="4" id="KW-1185">Reference proteome</keyword>
<dbReference type="InterPro" id="IPR002201">
    <property type="entry name" value="Glyco_trans_9"/>
</dbReference>
<evidence type="ECO:0000313" key="3">
    <source>
        <dbReference type="EMBL" id="GGA73468.1"/>
    </source>
</evidence>
<evidence type="ECO:0000313" key="4">
    <source>
        <dbReference type="Proteomes" id="UP000619743"/>
    </source>
</evidence>
<dbReference type="GO" id="GO:0005829">
    <property type="term" value="C:cytosol"/>
    <property type="evidence" value="ECO:0007669"/>
    <property type="project" value="TreeGrafter"/>
</dbReference>
<gene>
    <name evidence="3" type="primary">waaC1</name>
    <name evidence="3" type="ORF">GCM10011369_14020</name>
</gene>
<dbReference type="GO" id="GO:0008713">
    <property type="term" value="F:ADP-heptose-lipopolysaccharide heptosyltransferase activity"/>
    <property type="evidence" value="ECO:0007669"/>
    <property type="project" value="TreeGrafter"/>
</dbReference>
<evidence type="ECO:0000256" key="1">
    <source>
        <dbReference type="ARBA" id="ARBA00022676"/>
    </source>
</evidence>
<dbReference type="InterPro" id="IPR051199">
    <property type="entry name" value="LPS_LOS_Heptosyltrfase"/>
</dbReference>
<sequence length="348" mass="39378">MQRILIVRLSAIGDVIMASGIVPALRSRYPNAHIAWLAEPAAQQILKETDGIDQIIVWPRQQWQELWKNKQYKQLWQAIKQFRQQLQSHNFDTAIDIQGLLKSAFLAWLSGAKQRFGFISKEKSHWFLTDAIAKLNNDPRISSEYRQMARYIGANDERHFRMTIDVKGATAGEARYKLLQAGINGPFGLMLPFTTRPQKHWFDEHWLKLAELFAKTYQMPLVMLGGPADKEHAERLTQASKNIVNLVGQTSLLETAAIIQQGRMAIGVDTGLTHLCIAKKTPVVALFGSTRPYLDTGWSGATVIYHDLECSPCRRRPTCNGAFSCLKDISAEEVMAVLKTINEQRHGH</sequence>
<dbReference type="PANTHER" id="PTHR30160">
    <property type="entry name" value="TETRAACYLDISACCHARIDE 4'-KINASE-RELATED"/>
    <property type="match status" value="1"/>
</dbReference>
<dbReference type="EMBL" id="BMDX01000005">
    <property type="protein sequence ID" value="GGA73468.1"/>
    <property type="molecule type" value="Genomic_DNA"/>
</dbReference>
<name>A0A8J2U477_9GAMM</name>
<dbReference type="Gene3D" id="3.40.50.2000">
    <property type="entry name" value="Glycogen Phosphorylase B"/>
    <property type="match status" value="2"/>
</dbReference>
<protein>
    <submittedName>
        <fullName evidence="3">LPS heptosyltransferase-1</fullName>
    </submittedName>
</protein>
<dbReference type="CDD" id="cd03789">
    <property type="entry name" value="GT9_LPS_heptosyltransferase"/>
    <property type="match status" value="1"/>
</dbReference>
<evidence type="ECO:0000256" key="2">
    <source>
        <dbReference type="ARBA" id="ARBA00022679"/>
    </source>
</evidence>
<dbReference type="OrthoDB" id="9767552at2"/>
<reference evidence="4" key="1">
    <citation type="journal article" date="2019" name="Int. J. Syst. Evol. Microbiol.">
        <title>The Global Catalogue of Microorganisms (GCM) 10K type strain sequencing project: providing services to taxonomists for standard genome sequencing and annotation.</title>
        <authorList>
            <consortium name="The Broad Institute Genomics Platform"/>
            <consortium name="The Broad Institute Genome Sequencing Center for Infectious Disease"/>
            <person name="Wu L."/>
            <person name="Ma J."/>
        </authorList>
    </citation>
    <scope>NUCLEOTIDE SEQUENCE [LARGE SCALE GENOMIC DNA]</scope>
    <source>
        <strain evidence="4">CGMCC 1.10130</strain>
    </source>
</reference>
<dbReference type="Proteomes" id="UP000619743">
    <property type="component" value="Unassembled WGS sequence"/>
</dbReference>
<keyword evidence="2" id="KW-0808">Transferase</keyword>